<organism evidence="3">
    <name type="scientific">bioreactor metagenome</name>
    <dbReference type="NCBI Taxonomy" id="1076179"/>
    <lineage>
        <taxon>unclassified sequences</taxon>
        <taxon>metagenomes</taxon>
        <taxon>ecological metagenomes</taxon>
    </lineage>
</organism>
<keyword evidence="1" id="KW-0119">Carbohydrate metabolism</keyword>
<dbReference type="EMBL" id="VSSQ01028446">
    <property type="protein sequence ID" value="MPM78175.1"/>
    <property type="molecule type" value="Genomic_DNA"/>
</dbReference>
<evidence type="ECO:0000313" key="3">
    <source>
        <dbReference type="EMBL" id="MPM78175.1"/>
    </source>
</evidence>
<keyword evidence="3" id="KW-0456">Lyase</keyword>
<dbReference type="GO" id="GO:1901135">
    <property type="term" value="P:carbohydrate derivative metabolic process"/>
    <property type="evidence" value="ECO:0007669"/>
    <property type="project" value="InterPro"/>
</dbReference>
<dbReference type="InterPro" id="IPR046348">
    <property type="entry name" value="SIS_dom_sf"/>
</dbReference>
<name>A0A645CMP7_9ZZZZ</name>
<dbReference type="PANTHER" id="PTHR10088:SF4">
    <property type="entry name" value="GLUCOKINASE REGULATORY PROTEIN"/>
    <property type="match status" value="1"/>
</dbReference>
<dbReference type="EC" id="4.2.1.126" evidence="3"/>
<accession>A0A645CMP7</accession>
<comment type="caution">
    <text evidence="3">The sequence shown here is derived from an EMBL/GenBank/DDBJ whole genome shotgun (WGS) entry which is preliminary data.</text>
</comment>
<dbReference type="Gene3D" id="3.40.50.10490">
    <property type="entry name" value="Glucose-6-phosphate isomerase like protein, domain 1"/>
    <property type="match status" value="2"/>
</dbReference>
<dbReference type="PROSITE" id="PS51464">
    <property type="entry name" value="SIS"/>
    <property type="match status" value="1"/>
</dbReference>
<dbReference type="GO" id="GO:0097367">
    <property type="term" value="F:carbohydrate derivative binding"/>
    <property type="evidence" value="ECO:0007669"/>
    <property type="project" value="InterPro"/>
</dbReference>
<dbReference type="InterPro" id="IPR001347">
    <property type="entry name" value="SIS_dom"/>
</dbReference>
<reference evidence="3" key="1">
    <citation type="submission" date="2019-08" db="EMBL/GenBank/DDBJ databases">
        <authorList>
            <person name="Kucharzyk K."/>
            <person name="Murdoch R.W."/>
            <person name="Higgins S."/>
            <person name="Loffler F."/>
        </authorList>
    </citation>
    <scope>NUCLEOTIDE SEQUENCE</scope>
</reference>
<dbReference type="InterPro" id="IPR040190">
    <property type="entry name" value="MURQ/GCKR"/>
</dbReference>
<evidence type="ECO:0000259" key="2">
    <source>
        <dbReference type="PROSITE" id="PS51464"/>
    </source>
</evidence>
<protein>
    <submittedName>
        <fullName evidence="3">N-acetylmuramic acid 6-phosphate etherase</fullName>
        <ecNumber evidence="3">4.2.1.126</ecNumber>
    </submittedName>
</protein>
<dbReference type="GO" id="GO:0016829">
    <property type="term" value="F:lyase activity"/>
    <property type="evidence" value="ECO:0007669"/>
    <property type="project" value="UniProtKB-KW"/>
</dbReference>
<evidence type="ECO:0000256" key="1">
    <source>
        <dbReference type="ARBA" id="ARBA00023277"/>
    </source>
</evidence>
<sequence>MTAADMLVAITEGGETSSVLGTLAEATERGAHAFLLFNNPAELLAERLERSREAIRNPSVTVIDLFCGPMGLAGSTRMQATTSEQLVAGAALERMAGELLPDHAPRIDDFAAAYETMLAQLATPEAVRALAAAIEFECDTYRRSGKITYWAGDCLLDLFTDTTERSPTFMLPPFRMSDDTVSPQSWAFVKNPLLDTAAAWARVLERPMRCLNWSVDDYRAMNAPEKLIRNPPQLNAAALLRFAIGNETPALRTGGPADAGVLFTVSDGEERYSTLSAAFDRLAATAAARRRLHVGSDNPGADFFIRFALPETPLKLMTHLAVKLVWNNISTGTMVRFGRVSGNWMSWVSVSNKKLLDRGIRLLAELGGIDYREACCRIFAAIEELDAMDWAGKERPSPVQHALGRLLRQD</sequence>
<proteinExistence type="predicted"/>
<feature type="domain" description="SIS" evidence="2">
    <location>
        <begin position="1"/>
        <end position="102"/>
    </location>
</feature>
<dbReference type="PANTHER" id="PTHR10088">
    <property type="entry name" value="GLUCOKINASE REGULATORY PROTEIN"/>
    <property type="match status" value="1"/>
</dbReference>
<dbReference type="AlphaFoldDB" id="A0A645CMP7"/>
<dbReference type="SUPFAM" id="SSF53697">
    <property type="entry name" value="SIS domain"/>
    <property type="match status" value="1"/>
</dbReference>
<gene>
    <name evidence="3" type="primary">murQ_20</name>
    <name evidence="3" type="ORF">SDC9_125186</name>
</gene>